<reference evidence="3" key="1">
    <citation type="submission" date="2017-03" db="EMBL/GenBank/DDBJ databases">
        <title>Phytopthora megakarya and P. palmivora, two closely related causual agents of cacao black pod achieved similar genome size and gene model numbers by different mechanisms.</title>
        <authorList>
            <person name="Ali S."/>
            <person name="Shao J."/>
            <person name="Larry D.J."/>
            <person name="Kronmiller B."/>
            <person name="Shen D."/>
            <person name="Strem M.D."/>
            <person name="Melnick R.L."/>
            <person name="Guiltinan M.J."/>
            <person name="Tyler B.M."/>
            <person name="Meinhardt L.W."/>
            <person name="Bailey B.A."/>
        </authorList>
    </citation>
    <scope>NUCLEOTIDE SEQUENCE [LARGE SCALE GENOMIC DNA]</scope>
    <source>
        <strain evidence="3">zdho120</strain>
    </source>
</reference>
<feature type="region of interest" description="Disordered" evidence="1">
    <location>
        <begin position="395"/>
        <end position="424"/>
    </location>
</feature>
<proteinExistence type="predicted"/>
<protein>
    <submittedName>
        <fullName evidence="2">Uncharacterized protein</fullName>
    </submittedName>
</protein>
<dbReference type="AlphaFoldDB" id="A0A225VBC2"/>
<feature type="region of interest" description="Disordered" evidence="1">
    <location>
        <begin position="224"/>
        <end position="301"/>
    </location>
</feature>
<feature type="compositionally biased region" description="Basic and acidic residues" evidence="1">
    <location>
        <begin position="109"/>
        <end position="120"/>
    </location>
</feature>
<accession>A0A225VBC2</accession>
<evidence type="ECO:0000256" key="1">
    <source>
        <dbReference type="SAM" id="MobiDB-lite"/>
    </source>
</evidence>
<keyword evidence="3" id="KW-1185">Reference proteome</keyword>
<feature type="compositionally biased region" description="Basic residues" evidence="1">
    <location>
        <begin position="83"/>
        <end position="108"/>
    </location>
</feature>
<feature type="region of interest" description="Disordered" evidence="1">
    <location>
        <begin position="500"/>
        <end position="537"/>
    </location>
</feature>
<evidence type="ECO:0000313" key="2">
    <source>
        <dbReference type="EMBL" id="OWZ01760.1"/>
    </source>
</evidence>
<feature type="compositionally biased region" description="Basic and acidic residues" evidence="1">
    <location>
        <begin position="572"/>
        <end position="587"/>
    </location>
</feature>
<dbReference type="EMBL" id="NBNE01006619">
    <property type="protein sequence ID" value="OWZ01760.1"/>
    <property type="molecule type" value="Genomic_DNA"/>
</dbReference>
<gene>
    <name evidence="2" type="ORF">PHMEG_00026791</name>
</gene>
<dbReference type="Proteomes" id="UP000198211">
    <property type="component" value="Unassembled WGS sequence"/>
</dbReference>
<comment type="caution">
    <text evidence="2">The sequence shown here is derived from an EMBL/GenBank/DDBJ whole genome shotgun (WGS) entry which is preliminary data.</text>
</comment>
<name>A0A225VBC2_9STRA</name>
<feature type="compositionally biased region" description="Polar residues" evidence="1">
    <location>
        <begin position="234"/>
        <end position="246"/>
    </location>
</feature>
<feature type="compositionally biased region" description="Basic and acidic residues" evidence="1">
    <location>
        <begin position="53"/>
        <end position="67"/>
    </location>
</feature>
<feature type="region of interest" description="Disordered" evidence="1">
    <location>
        <begin position="1"/>
        <end position="120"/>
    </location>
</feature>
<evidence type="ECO:0000313" key="3">
    <source>
        <dbReference type="Proteomes" id="UP000198211"/>
    </source>
</evidence>
<feature type="compositionally biased region" description="Low complexity" evidence="1">
    <location>
        <begin position="247"/>
        <end position="260"/>
    </location>
</feature>
<organism evidence="2 3">
    <name type="scientific">Phytophthora megakarya</name>
    <dbReference type="NCBI Taxonomy" id="4795"/>
    <lineage>
        <taxon>Eukaryota</taxon>
        <taxon>Sar</taxon>
        <taxon>Stramenopiles</taxon>
        <taxon>Oomycota</taxon>
        <taxon>Peronosporomycetes</taxon>
        <taxon>Peronosporales</taxon>
        <taxon>Peronosporaceae</taxon>
        <taxon>Phytophthora</taxon>
    </lineage>
</organism>
<feature type="region of interest" description="Disordered" evidence="1">
    <location>
        <begin position="543"/>
        <end position="562"/>
    </location>
</feature>
<feature type="compositionally biased region" description="Basic and acidic residues" evidence="1">
    <location>
        <begin position="272"/>
        <end position="287"/>
    </location>
</feature>
<feature type="compositionally biased region" description="Low complexity" evidence="1">
    <location>
        <begin position="68"/>
        <end position="81"/>
    </location>
</feature>
<feature type="region of interest" description="Disordered" evidence="1">
    <location>
        <begin position="572"/>
        <end position="602"/>
    </location>
</feature>
<feature type="region of interest" description="Disordered" evidence="1">
    <location>
        <begin position="321"/>
        <end position="358"/>
    </location>
</feature>
<feature type="compositionally biased region" description="Basic and acidic residues" evidence="1">
    <location>
        <begin position="13"/>
        <end position="27"/>
    </location>
</feature>
<sequence length="602" mass="66213">MVHLPRPSGDSQGFHRESDEDATKIKLEPGMGASAEGVTPQKLPSEAGYTQNAKEEGPDTDLEEKPRSFGSPFGRSGGTSRKNLIHKHPSASRDATKRKKTKSARRQLKAPDSDTEDRGDQQWTIHDLAQTFYTKDLFSFLLGDLVIKILSPTLFGELQGPTMEPAETPRQLEAATQLLRMLKDIGTTPGAFNASEPFDLETSVIQRSTRILYETLEPLVGSVTQPETVKLTPPRNTEYQTGSSQYASATSEAESDSSADLQRMTLGPSGEEMLRDRQANDKPDGSSHEPTSMVAPPMTSMSPEQMQTFFNAAMSRYLKETQTEGLTPAGRHTTANQDVEMESVGSRHGSHGENDSDNLSIDTLRQAVIASLCTLDDDATYTSVGDLGAEGILRQRSRRGSREELAGQSEVRTSSQLEPSVESINEEQLEELTQYYGQGVSGARQYYHAKKRSDESPLEYLHRLNVAGLRAKLQPHVEHFIETLDDRDLADQLALLRSGGDTTGAKTRQGKTHVGTNKFRQKAAPEPPSASSKKARTVRAIRVAEDGSESESDVSTSDQEDKCRRVYLAEAKDRENHSITPTHRDGSANHLIMSQKNRTHCG</sequence>